<proteinExistence type="inferred from homology"/>
<protein>
    <recommendedName>
        <fullName evidence="2 5">Cell shape-determining protein MreC</fullName>
    </recommendedName>
    <alternativeName>
        <fullName evidence="4 5">Cell shape protein MreC</fullName>
    </alternativeName>
</protein>
<dbReference type="OrthoDB" id="9792313at2"/>
<dbReference type="Gene3D" id="2.40.10.340">
    <property type="entry name" value="Rod shape-determining protein MreC, domain 1"/>
    <property type="match status" value="1"/>
</dbReference>
<evidence type="ECO:0000256" key="6">
    <source>
        <dbReference type="SAM" id="Coils"/>
    </source>
</evidence>
<dbReference type="EMBL" id="MZGW01000004">
    <property type="protein sequence ID" value="OPJ55529.1"/>
    <property type="molecule type" value="Genomic_DNA"/>
</dbReference>
<dbReference type="PIRSF" id="PIRSF038471">
    <property type="entry name" value="MreC"/>
    <property type="match status" value="1"/>
</dbReference>
<evidence type="ECO:0000256" key="3">
    <source>
        <dbReference type="ARBA" id="ARBA00022960"/>
    </source>
</evidence>
<dbReference type="AlphaFoldDB" id="A0A1V4I6L5"/>
<dbReference type="InterPro" id="IPR042175">
    <property type="entry name" value="Cell/Rod_MreC_2"/>
</dbReference>
<dbReference type="PANTHER" id="PTHR34138">
    <property type="entry name" value="CELL SHAPE-DETERMINING PROTEIN MREC"/>
    <property type="match status" value="1"/>
</dbReference>
<evidence type="ECO:0000256" key="2">
    <source>
        <dbReference type="ARBA" id="ARBA00013855"/>
    </source>
</evidence>
<dbReference type="PANTHER" id="PTHR34138:SF1">
    <property type="entry name" value="CELL SHAPE-DETERMINING PROTEIN MREC"/>
    <property type="match status" value="1"/>
</dbReference>
<dbReference type="GO" id="GO:0008360">
    <property type="term" value="P:regulation of cell shape"/>
    <property type="evidence" value="ECO:0007669"/>
    <property type="project" value="UniProtKB-KW"/>
</dbReference>
<dbReference type="GO" id="GO:0005886">
    <property type="term" value="C:plasma membrane"/>
    <property type="evidence" value="ECO:0007669"/>
    <property type="project" value="TreeGrafter"/>
</dbReference>
<evidence type="ECO:0000313" key="9">
    <source>
        <dbReference type="EMBL" id="OPJ55529.1"/>
    </source>
</evidence>
<dbReference type="STRING" id="29349.CLOTH_12870"/>
<keyword evidence="7" id="KW-1133">Transmembrane helix</keyword>
<dbReference type="NCBIfam" id="TIGR00219">
    <property type="entry name" value="mreC"/>
    <property type="match status" value="1"/>
</dbReference>
<dbReference type="InterPro" id="IPR042177">
    <property type="entry name" value="Cell/Rod_1"/>
</dbReference>
<dbReference type="InterPro" id="IPR055342">
    <property type="entry name" value="MreC_beta-barrel_core"/>
</dbReference>
<feature type="domain" description="Rod shape-determining protein MreC beta-barrel core" evidence="8">
    <location>
        <begin position="130"/>
        <end position="284"/>
    </location>
</feature>
<reference evidence="9 10" key="1">
    <citation type="submission" date="2017-03" db="EMBL/GenBank/DDBJ databases">
        <title>Genome sequence of Clostridium thermoalcaliphilum DSM 7309.</title>
        <authorList>
            <person name="Poehlein A."/>
            <person name="Daniel R."/>
        </authorList>
    </citation>
    <scope>NUCLEOTIDE SEQUENCE [LARGE SCALE GENOMIC DNA]</scope>
    <source>
        <strain evidence="9 10">DSM 7309</strain>
    </source>
</reference>
<dbReference type="Proteomes" id="UP000190140">
    <property type="component" value="Unassembled WGS sequence"/>
</dbReference>
<keyword evidence="7" id="KW-0472">Membrane</keyword>
<sequence length="290" mass="32436">MSRRRKKENKTNKEVIAFVSIAITLIIVIGISATRGSTNPLSKIILDTTSSISRGLNKAFSTLEENVVGIINYRKNLQVIESMRSENQELKQKIIEIDLRRSELESLSNLKRSLNYVEDSYEKKYISASVVSKNDGNWYNSFTISAGRKDGVKNNSIVISGDGLVGIIYEVSNNYSKAISIINNKSAVSFEVLRKPEYTGVLSQNISLDSDEKFEEGHIKGYLFDEEYEVVAGDIIITSGIGLYPKGIPIGQVDKVIEDRNSLLKYISVKPYANFKNLDKVLVVPPRVLE</sequence>
<dbReference type="RefSeq" id="WP_079412271.1">
    <property type="nucleotide sequence ID" value="NZ_MZGW01000004.1"/>
</dbReference>
<comment type="similarity">
    <text evidence="1 5">Belongs to the MreC family.</text>
</comment>
<name>A0A1V4I6L5_9FIRM</name>
<evidence type="ECO:0000256" key="7">
    <source>
        <dbReference type="SAM" id="Phobius"/>
    </source>
</evidence>
<keyword evidence="6" id="KW-0175">Coiled coil</keyword>
<gene>
    <name evidence="9" type="primary">mreC</name>
    <name evidence="9" type="ORF">CLOTH_12870</name>
</gene>
<evidence type="ECO:0000256" key="5">
    <source>
        <dbReference type="PIRNR" id="PIRNR038471"/>
    </source>
</evidence>
<evidence type="ECO:0000256" key="1">
    <source>
        <dbReference type="ARBA" id="ARBA00009369"/>
    </source>
</evidence>
<keyword evidence="10" id="KW-1185">Reference proteome</keyword>
<evidence type="ECO:0000313" key="10">
    <source>
        <dbReference type="Proteomes" id="UP000190140"/>
    </source>
</evidence>
<comment type="caution">
    <text evidence="9">The sequence shown here is derived from an EMBL/GenBank/DDBJ whole genome shotgun (WGS) entry which is preliminary data.</text>
</comment>
<evidence type="ECO:0000259" key="8">
    <source>
        <dbReference type="Pfam" id="PF04085"/>
    </source>
</evidence>
<dbReference type="InterPro" id="IPR007221">
    <property type="entry name" value="MreC"/>
</dbReference>
<keyword evidence="3 5" id="KW-0133">Cell shape</keyword>
<dbReference type="Gene3D" id="2.40.10.350">
    <property type="entry name" value="Rod shape-determining protein MreC, domain 2"/>
    <property type="match status" value="1"/>
</dbReference>
<keyword evidence="7" id="KW-0812">Transmembrane</keyword>
<accession>A0A1V4I6L5</accession>
<organism evidence="9 10">
    <name type="scientific">Alkalithermobacter paradoxus</name>
    <dbReference type="NCBI Taxonomy" id="29349"/>
    <lineage>
        <taxon>Bacteria</taxon>
        <taxon>Bacillati</taxon>
        <taxon>Bacillota</taxon>
        <taxon>Clostridia</taxon>
        <taxon>Peptostreptococcales</taxon>
        <taxon>Tepidibacteraceae</taxon>
        <taxon>Alkalithermobacter</taxon>
    </lineage>
</organism>
<comment type="function">
    <text evidence="5">Involved in formation and maintenance of cell shape.</text>
</comment>
<feature type="transmembrane region" description="Helical" evidence="7">
    <location>
        <begin position="15"/>
        <end position="33"/>
    </location>
</feature>
<feature type="coiled-coil region" evidence="6">
    <location>
        <begin position="73"/>
        <end position="107"/>
    </location>
</feature>
<evidence type="ECO:0000256" key="4">
    <source>
        <dbReference type="ARBA" id="ARBA00032089"/>
    </source>
</evidence>
<dbReference type="Pfam" id="PF04085">
    <property type="entry name" value="MreC"/>
    <property type="match status" value="1"/>
</dbReference>